<gene>
    <name evidence="15" type="ORF">ACFQ4M_04995</name>
</gene>
<evidence type="ECO:0000256" key="14">
    <source>
        <dbReference type="SAM" id="Phobius"/>
    </source>
</evidence>
<dbReference type="EMBL" id="JBHTMC010000009">
    <property type="protein sequence ID" value="MFD1262931.1"/>
    <property type="molecule type" value="Genomic_DNA"/>
</dbReference>
<proteinExistence type="inferred from homology"/>
<evidence type="ECO:0000256" key="4">
    <source>
        <dbReference type="ARBA" id="ARBA00016084"/>
    </source>
</evidence>
<reference evidence="16" key="1">
    <citation type="journal article" date="2019" name="Int. J. Syst. Evol. Microbiol.">
        <title>The Global Catalogue of Microorganisms (GCM) 10K type strain sequencing project: providing services to taxonomists for standard genome sequencing and annotation.</title>
        <authorList>
            <consortium name="The Broad Institute Genomics Platform"/>
            <consortium name="The Broad Institute Genome Sequencing Center for Infectious Disease"/>
            <person name="Wu L."/>
            <person name="Ma J."/>
        </authorList>
    </citation>
    <scope>NUCLEOTIDE SEQUENCE [LARGE SCALE GENOMIC DNA]</scope>
    <source>
        <strain evidence="16">CCUG 48884</strain>
    </source>
</reference>
<dbReference type="InterPro" id="IPR024194">
    <property type="entry name" value="Ac/AlaTfrase_AlgI/DltB"/>
</dbReference>
<keyword evidence="6 13" id="KW-0808">Transferase</keyword>
<feature type="transmembrane region" description="Helical" evidence="14">
    <location>
        <begin position="356"/>
        <end position="376"/>
    </location>
</feature>
<dbReference type="InterPro" id="IPR051085">
    <property type="entry name" value="MB_O-acyltransferase"/>
</dbReference>
<dbReference type="PIRSF" id="PIRSF016636">
    <property type="entry name" value="AlgI_DltB"/>
    <property type="match status" value="1"/>
</dbReference>
<evidence type="ECO:0000256" key="6">
    <source>
        <dbReference type="ARBA" id="ARBA00022679"/>
    </source>
</evidence>
<comment type="pathway">
    <text evidence="2">Glycan biosynthesis; alginate biosynthesis.</text>
</comment>
<dbReference type="PANTHER" id="PTHR13285">
    <property type="entry name" value="ACYLTRANSFERASE"/>
    <property type="match status" value="1"/>
</dbReference>
<evidence type="ECO:0000256" key="2">
    <source>
        <dbReference type="ARBA" id="ARBA00005182"/>
    </source>
</evidence>
<feature type="transmembrane region" description="Helical" evidence="14">
    <location>
        <begin position="399"/>
        <end position="420"/>
    </location>
</feature>
<organism evidence="15 16">
    <name type="scientific">Thauera mechernichensis</name>
    <dbReference type="NCBI Taxonomy" id="82788"/>
    <lineage>
        <taxon>Bacteria</taxon>
        <taxon>Pseudomonadati</taxon>
        <taxon>Pseudomonadota</taxon>
        <taxon>Betaproteobacteria</taxon>
        <taxon>Rhodocyclales</taxon>
        <taxon>Zoogloeaceae</taxon>
        <taxon>Thauera</taxon>
    </lineage>
</organism>
<dbReference type="PANTHER" id="PTHR13285:SF23">
    <property type="entry name" value="TEICHOIC ACID D-ALANYLTRANSFERASE"/>
    <property type="match status" value="1"/>
</dbReference>
<keyword evidence="16" id="KW-1185">Reference proteome</keyword>
<name>A0ABW3WAB4_9RHOO</name>
<keyword evidence="7 14" id="KW-0812">Transmembrane</keyword>
<feature type="transmembrane region" description="Helical" evidence="14">
    <location>
        <begin position="111"/>
        <end position="133"/>
    </location>
</feature>
<evidence type="ECO:0000313" key="16">
    <source>
        <dbReference type="Proteomes" id="UP001597158"/>
    </source>
</evidence>
<protein>
    <recommendedName>
        <fullName evidence="4">Probable alginate O-acetylase AlgI</fullName>
    </recommendedName>
    <alternativeName>
        <fullName evidence="12">Alginate biosynthesis protein AlgI</fullName>
    </alternativeName>
</protein>
<evidence type="ECO:0000256" key="10">
    <source>
        <dbReference type="ARBA" id="ARBA00023136"/>
    </source>
</evidence>
<keyword evidence="5 13" id="KW-1003">Cell membrane</keyword>
<feature type="transmembrane region" description="Helical" evidence="14">
    <location>
        <begin position="38"/>
        <end position="57"/>
    </location>
</feature>
<dbReference type="Pfam" id="PF03062">
    <property type="entry name" value="MBOAT"/>
    <property type="match status" value="1"/>
</dbReference>
<dbReference type="Proteomes" id="UP001597158">
    <property type="component" value="Unassembled WGS sequence"/>
</dbReference>
<feature type="transmembrane region" description="Helical" evidence="14">
    <location>
        <begin position="441"/>
        <end position="460"/>
    </location>
</feature>
<evidence type="ECO:0000256" key="5">
    <source>
        <dbReference type="ARBA" id="ARBA00022475"/>
    </source>
</evidence>
<comment type="caution">
    <text evidence="15">The sequence shown here is derived from an EMBL/GenBank/DDBJ whole genome shotgun (WGS) entry which is preliminary data.</text>
</comment>
<dbReference type="RefSeq" id="WP_277834103.1">
    <property type="nucleotide sequence ID" value="NZ_JARQZE010000011.1"/>
</dbReference>
<keyword evidence="11 13" id="KW-0012">Acyltransferase</keyword>
<feature type="transmembrane region" description="Helical" evidence="14">
    <location>
        <begin position="64"/>
        <end position="91"/>
    </location>
</feature>
<feature type="transmembrane region" description="Helical" evidence="14">
    <location>
        <begin position="218"/>
        <end position="236"/>
    </location>
</feature>
<comment type="similarity">
    <text evidence="3 13">Belongs to the membrane-bound acyltransferase family.</text>
</comment>
<dbReference type="InterPro" id="IPR004299">
    <property type="entry name" value="MBOAT_fam"/>
</dbReference>
<dbReference type="PIRSF" id="PIRSF500217">
    <property type="entry name" value="AlgI"/>
    <property type="match status" value="1"/>
</dbReference>
<accession>A0ABW3WAB4</accession>
<sequence>MLFFIAVLAVYAGARTPGQRAGVLLAASILFYASWKPIYLLLIGLSVTANWFAYRAMLKTRSRALLTVVIVADLGVLAGFKYLGLIIESALWLASAAGGEVVVARPGWIDWVLPLGISFYTFQMLSAMIDVYRGDCTKEIGYRDWCLYVTFFPQLIAGPILHVHELVEQLQTLKPIAWDNLRIGAFIFVGGLIKKALFADNLGPVVDDLYAHPERLDLMRAWLATLAFGMMIYLDFSGYSEMALGLARMFGVVLPLNFQFPYISRNPSEFWRRWHITLSRWLRDYLYVSLGGNRGGRFDTYRNLMLTMLLGGLWHGANWTFVFWGFLHGALLVLNRLLNNALRLLDVREGGRLDRLVSLMGWPVMFVIVHFTWVFFRAPTFADAWQICVAMMGLADPVVLAPVRLYQALGVLSTVVLVLLEPRIVDACRRRGIDWWWRVPFLLRGTAYASLVIALVTLGGPTQKFIYFDF</sequence>
<evidence type="ECO:0000256" key="13">
    <source>
        <dbReference type="PIRNR" id="PIRNR016636"/>
    </source>
</evidence>
<evidence type="ECO:0000313" key="15">
    <source>
        <dbReference type="EMBL" id="MFD1262931.1"/>
    </source>
</evidence>
<evidence type="ECO:0000256" key="3">
    <source>
        <dbReference type="ARBA" id="ARBA00010323"/>
    </source>
</evidence>
<comment type="subcellular location">
    <subcellularLocation>
        <location evidence="1">Cell membrane</location>
        <topology evidence="1">Multi-pass membrane protein</topology>
    </subcellularLocation>
</comment>
<keyword evidence="8" id="KW-0016">Alginate biosynthesis</keyword>
<evidence type="ECO:0000256" key="12">
    <source>
        <dbReference type="ARBA" id="ARBA00031030"/>
    </source>
</evidence>
<keyword evidence="10 13" id="KW-0472">Membrane</keyword>
<feature type="transmembrane region" description="Helical" evidence="14">
    <location>
        <begin position="243"/>
        <end position="263"/>
    </location>
</feature>
<evidence type="ECO:0000256" key="7">
    <source>
        <dbReference type="ARBA" id="ARBA00022692"/>
    </source>
</evidence>
<evidence type="ECO:0000256" key="8">
    <source>
        <dbReference type="ARBA" id="ARBA00022841"/>
    </source>
</evidence>
<keyword evidence="9 14" id="KW-1133">Transmembrane helix</keyword>
<evidence type="ECO:0000256" key="1">
    <source>
        <dbReference type="ARBA" id="ARBA00004651"/>
    </source>
</evidence>
<feature type="transmembrane region" description="Helical" evidence="14">
    <location>
        <begin position="313"/>
        <end position="335"/>
    </location>
</feature>
<dbReference type="InterPro" id="IPR028362">
    <property type="entry name" value="AlgI"/>
</dbReference>
<evidence type="ECO:0000256" key="11">
    <source>
        <dbReference type="ARBA" id="ARBA00023315"/>
    </source>
</evidence>
<evidence type="ECO:0000256" key="9">
    <source>
        <dbReference type="ARBA" id="ARBA00022989"/>
    </source>
</evidence>